<evidence type="ECO:0000256" key="1">
    <source>
        <dbReference type="ARBA" id="ARBA00004167"/>
    </source>
</evidence>
<dbReference type="InterPro" id="IPR045584">
    <property type="entry name" value="Pilin-like"/>
</dbReference>
<comment type="caution">
    <text evidence="7">The sequence shown here is derived from an EMBL/GenBank/DDBJ whole genome shotgun (WGS) entry which is preliminary data.</text>
</comment>
<evidence type="ECO:0000256" key="2">
    <source>
        <dbReference type="ARBA" id="ARBA00022481"/>
    </source>
</evidence>
<evidence type="ECO:0000256" key="3">
    <source>
        <dbReference type="ARBA" id="ARBA00022692"/>
    </source>
</evidence>
<dbReference type="PROSITE" id="PS00409">
    <property type="entry name" value="PROKAR_NTER_METHYL"/>
    <property type="match status" value="1"/>
</dbReference>
<sequence length="152" mass="15274">MNTFPVRFGRKGFTLIELLIVIVIIGILAGVVLVVLNPAKQQRKSAESVLSANTNKLCLALNSCAATTATAGNCGSATFATTLALIGAADPTGIPAASTFASAISGNVVTITGTLSATAGVPKTDSTACNYSCSFDFGAGTATRLLPDAGCW</sequence>
<evidence type="ECO:0000313" key="8">
    <source>
        <dbReference type="Proteomes" id="UP000229756"/>
    </source>
</evidence>
<keyword evidence="3 6" id="KW-0812">Transmembrane</keyword>
<evidence type="ECO:0000256" key="4">
    <source>
        <dbReference type="ARBA" id="ARBA00022989"/>
    </source>
</evidence>
<dbReference type="PANTHER" id="PTHR30093">
    <property type="entry name" value="GENERAL SECRETION PATHWAY PROTEIN G"/>
    <property type="match status" value="1"/>
</dbReference>
<dbReference type="Pfam" id="PF07963">
    <property type="entry name" value="N_methyl"/>
    <property type="match status" value="1"/>
</dbReference>
<evidence type="ECO:0000313" key="7">
    <source>
        <dbReference type="EMBL" id="PJC24002.1"/>
    </source>
</evidence>
<gene>
    <name evidence="7" type="ORF">CO058_00415</name>
</gene>
<evidence type="ECO:0000256" key="5">
    <source>
        <dbReference type="ARBA" id="ARBA00023136"/>
    </source>
</evidence>
<accession>A0A2M8EMN4</accession>
<protein>
    <recommendedName>
        <fullName evidence="9">Prepilin-type cleavage/methylation domain-containing protein</fullName>
    </recommendedName>
</protein>
<comment type="subcellular location">
    <subcellularLocation>
        <location evidence="1">Membrane</location>
        <topology evidence="1">Single-pass membrane protein</topology>
    </subcellularLocation>
</comment>
<evidence type="ECO:0008006" key="9">
    <source>
        <dbReference type="Google" id="ProtNLM"/>
    </source>
</evidence>
<dbReference type="Proteomes" id="UP000229756">
    <property type="component" value="Unassembled WGS sequence"/>
</dbReference>
<dbReference type="InterPro" id="IPR012902">
    <property type="entry name" value="N_methyl_site"/>
</dbReference>
<evidence type="ECO:0000256" key="6">
    <source>
        <dbReference type="SAM" id="Phobius"/>
    </source>
</evidence>
<dbReference type="InterPro" id="IPR002416">
    <property type="entry name" value="T2SS_protein-GspH"/>
</dbReference>
<keyword evidence="2" id="KW-0488">Methylation</keyword>
<feature type="transmembrane region" description="Helical" evidence="6">
    <location>
        <begin position="12"/>
        <end position="36"/>
    </location>
</feature>
<dbReference type="Gene3D" id="3.30.700.10">
    <property type="entry name" value="Glycoprotein, Type 4 Pilin"/>
    <property type="match status" value="1"/>
</dbReference>
<dbReference type="EMBL" id="PFSJ01000004">
    <property type="protein sequence ID" value="PJC24002.1"/>
    <property type="molecule type" value="Genomic_DNA"/>
</dbReference>
<dbReference type="AlphaFoldDB" id="A0A2M8EMN4"/>
<proteinExistence type="predicted"/>
<dbReference type="SUPFAM" id="SSF54523">
    <property type="entry name" value="Pili subunits"/>
    <property type="match status" value="1"/>
</dbReference>
<dbReference type="GO" id="GO:0016020">
    <property type="term" value="C:membrane"/>
    <property type="evidence" value="ECO:0007669"/>
    <property type="project" value="UniProtKB-SubCell"/>
</dbReference>
<dbReference type="NCBIfam" id="TIGR02532">
    <property type="entry name" value="IV_pilin_GFxxxE"/>
    <property type="match status" value="1"/>
</dbReference>
<keyword evidence="4 6" id="KW-1133">Transmembrane helix</keyword>
<organism evidence="7 8">
    <name type="scientific">candidate division WWE3 bacterium CG_4_9_14_0_2_um_filter_35_11</name>
    <dbReference type="NCBI Taxonomy" id="1975077"/>
    <lineage>
        <taxon>Bacteria</taxon>
        <taxon>Katanobacteria</taxon>
    </lineage>
</organism>
<dbReference type="GO" id="GO:0015627">
    <property type="term" value="C:type II protein secretion system complex"/>
    <property type="evidence" value="ECO:0007669"/>
    <property type="project" value="InterPro"/>
</dbReference>
<dbReference type="PRINTS" id="PR00885">
    <property type="entry name" value="BCTERIALGSPH"/>
</dbReference>
<reference evidence="8" key="1">
    <citation type="submission" date="2017-09" db="EMBL/GenBank/DDBJ databases">
        <title>Depth-based differentiation of microbial function through sediment-hosted aquifers and enrichment of novel symbionts in the deep terrestrial subsurface.</title>
        <authorList>
            <person name="Probst A.J."/>
            <person name="Ladd B."/>
            <person name="Jarett J.K."/>
            <person name="Geller-Mcgrath D.E."/>
            <person name="Sieber C.M.K."/>
            <person name="Emerson J.B."/>
            <person name="Anantharaman K."/>
            <person name="Thomas B.C."/>
            <person name="Malmstrom R."/>
            <person name="Stieglmeier M."/>
            <person name="Klingl A."/>
            <person name="Woyke T."/>
            <person name="Ryan C.M."/>
            <person name="Banfield J.F."/>
        </authorList>
    </citation>
    <scope>NUCLEOTIDE SEQUENCE [LARGE SCALE GENOMIC DNA]</scope>
</reference>
<dbReference type="GO" id="GO:0015628">
    <property type="term" value="P:protein secretion by the type II secretion system"/>
    <property type="evidence" value="ECO:0007669"/>
    <property type="project" value="InterPro"/>
</dbReference>
<name>A0A2M8EMN4_UNCKA</name>
<keyword evidence="5 6" id="KW-0472">Membrane</keyword>